<name>R4YJD7_OLEAN</name>
<dbReference type="EMBL" id="FO203512">
    <property type="protein sequence ID" value="CCK74366.1"/>
    <property type="molecule type" value="Genomic_DNA"/>
</dbReference>
<keyword evidence="2" id="KW-0378">Hydrolase</keyword>
<keyword evidence="1 2" id="KW-0443">Lipid metabolism</keyword>
<protein>
    <submittedName>
        <fullName evidence="4">Patatin family protein</fullName>
    </submittedName>
</protein>
<dbReference type="HOGENOM" id="CLU_055284_0_0_6"/>
<dbReference type="PROSITE" id="PS51635">
    <property type="entry name" value="PNPLA"/>
    <property type="match status" value="1"/>
</dbReference>
<feature type="short sequence motif" description="GXSXG" evidence="2">
    <location>
        <begin position="45"/>
        <end position="49"/>
    </location>
</feature>
<dbReference type="InterPro" id="IPR002641">
    <property type="entry name" value="PNPLA_dom"/>
</dbReference>
<gene>
    <name evidence="4" type="ORF">OLEAN_C01900</name>
</gene>
<dbReference type="Proteomes" id="UP000032749">
    <property type="component" value="Chromosome"/>
</dbReference>
<feature type="active site" description="Nucleophile" evidence="2">
    <location>
        <position position="47"/>
    </location>
</feature>
<dbReference type="Gene3D" id="3.40.1090.10">
    <property type="entry name" value="Cytosolic phospholipase A2 catalytic domain"/>
    <property type="match status" value="2"/>
</dbReference>
<reference evidence="4 5" key="1">
    <citation type="journal article" date="2013" name="Nat. Commun.">
        <title>Genome sequence and functional genomic analysis of the oil-degrading bacterium Oleispira antarctica.</title>
        <authorList>
            <person name="Kube M."/>
            <person name="Chernikova T.N."/>
            <person name="Al-Ramahi Y."/>
            <person name="Beloqui A."/>
            <person name="Lopez-Cortez N."/>
            <person name="Guazzaroni M.E."/>
            <person name="Heipieper H.J."/>
            <person name="Klages S."/>
            <person name="Kotsyurbenko O.R."/>
            <person name="Langer I."/>
            <person name="Nechitaylo T.Y."/>
            <person name="Lunsdorf H."/>
            <person name="Fernandez M."/>
            <person name="Juarez S."/>
            <person name="Ciordia S."/>
            <person name="Singer A."/>
            <person name="Kagan O."/>
            <person name="Egorova O."/>
            <person name="Petit P.A."/>
            <person name="Stogios P."/>
            <person name="Kim Y."/>
            <person name="Tchigvintsev A."/>
            <person name="Flick R."/>
            <person name="Denaro R."/>
            <person name="Genovese M."/>
            <person name="Albar J.P."/>
            <person name="Reva O.N."/>
            <person name="Martinez-Gomariz M."/>
            <person name="Tran H."/>
            <person name="Ferrer M."/>
            <person name="Savchenko A."/>
            <person name="Yakunin A.F."/>
            <person name="Yakimov M.M."/>
            <person name="Golyshina O.V."/>
            <person name="Reinhardt R."/>
            <person name="Golyshin P.N."/>
        </authorList>
    </citation>
    <scope>NUCLEOTIDE SEQUENCE [LARGE SCALE GENOMIC DNA]</scope>
</reference>
<organism evidence="4 5">
    <name type="scientific">Oleispira antarctica RB-8</name>
    <dbReference type="NCBI Taxonomy" id="698738"/>
    <lineage>
        <taxon>Bacteria</taxon>
        <taxon>Pseudomonadati</taxon>
        <taxon>Pseudomonadota</taxon>
        <taxon>Gammaproteobacteria</taxon>
        <taxon>Oceanospirillales</taxon>
        <taxon>Oceanospirillaceae</taxon>
        <taxon>Oleispira</taxon>
    </lineage>
</organism>
<dbReference type="GO" id="GO:0016787">
    <property type="term" value="F:hydrolase activity"/>
    <property type="evidence" value="ECO:0007669"/>
    <property type="project" value="UniProtKB-UniRule"/>
</dbReference>
<comment type="caution">
    <text evidence="2">Lacks conserved residue(s) required for the propagation of feature annotation.</text>
</comment>
<dbReference type="Pfam" id="PF01734">
    <property type="entry name" value="Patatin"/>
    <property type="match status" value="1"/>
</dbReference>
<evidence type="ECO:0000313" key="5">
    <source>
        <dbReference type="Proteomes" id="UP000032749"/>
    </source>
</evidence>
<dbReference type="SUPFAM" id="SSF52151">
    <property type="entry name" value="FabD/lysophospholipase-like"/>
    <property type="match status" value="1"/>
</dbReference>
<dbReference type="STRING" id="698738.OLEAN_C01900"/>
<feature type="active site" description="Proton acceptor" evidence="2">
    <location>
        <position position="210"/>
    </location>
</feature>
<evidence type="ECO:0000256" key="2">
    <source>
        <dbReference type="PROSITE-ProRule" id="PRU01161"/>
    </source>
</evidence>
<accession>R4YJD7</accession>
<evidence type="ECO:0000256" key="1">
    <source>
        <dbReference type="ARBA" id="ARBA00023098"/>
    </source>
</evidence>
<proteinExistence type="predicted"/>
<dbReference type="AlphaFoldDB" id="R4YJD7"/>
<dbReference type="GO" id="GO:0016042">
    <property type="term" value="P:lipid catabolic process"/>
    <property type="evidence" value="ECO:0007669"/>
    <property type="project" value="UniProtKB-UniRule"/>
</dbReference>
<dbReference type="OrthoDB" id="2339873at2"/>
<feature type="domain" description="PNPLA" evidence="3">
    <location>
        <begin position="9"/>
        <end position="223"/>
    </location>
</feature>
<dbReference type="InterPro" id="IPR016035">
    <property type="entry name" value="Acyl_Trfase/lysoPLipase"/>
</dbReference>
<keyword evidence="2" id="KW-0442">Lipid degradation</keyword>
<feature type="short sequence motif" description="DGA/G" evidence="2">
    <location>
        <begin position="210"/>
        <end position="212"/>
    </location>
</feature>
<evidence type="ECO:0000313" key="4">
    <source>
        <dbReference type="EMBL" id="CCK74366.1"/>
    </source>
</evidence>
<sequence length="325" mass="35941">MSKKPKRALVLGCGAVAGAAWMIPALVQIRQQLDWNPEEADIFIGTSVGAVLVSLMAGGVSLNDLIASQEENLIDSKYRNIWNHDKDSGSWYPPLPTFKFTAKNLYKKMRRGELSSLTGWIGLLPQGGFDMTSFVKLIDRVKNKEGKDKSWVGHSDCWLVAVDNESGERIAFGRDKHELPSLDISQAVCASYAVPGWCPPITINNRTYIDGGVVSPCSVDMLVDTDVDEVILLVPMASTNPDQSLSWFNKIERKVRKGMTKIVDKEVALLKGAGKKVIRIEPTAEDLKAFGYNMMDPRRRRGVYKTSQVTSPTNVHKAILMGLNT</sequence>
<evidence type="ECO:0000259" key="3">
    <source>
        <dbReference type="PROSITE" id="PS51635"/>
    </source>
</evidence>
<keyword evidence="5" id="KW-1185">Reference proteome</keyword>
<dbReference type="KEGG" id="oai:OLEAN_C01900"/>